<dbReference type="AlphaFoldDB" id="A0ABD0J287"/>
<dbReference type="Proteomes" id="UP001519460">
    <property type="component" value="Unassembled WGS sequence"/>
</dbReference>
<name>A0ABD0J287_9CAEN</name>
<comment type="caution">
    <text evidence="1">The sequence shown here is derived from an EMBL/GenBank/DDBJ whole genome shotgun (WGS) entry which is preliminary data.</text>
</comment>
<protein>
    <submittedName>
        <fullName evidence="1">Uncharacterized protein</fullName>
    </submittedName>
</protein>
<proteinExistence type="predicted"/>
<reference evidence="1 2" key="1">
    <citation type="journal article" date="2023" name="Sci. Data">
        <title>Genome assembly of the Korean intertidal mud-creeper Batillaria attramentaria.</title>
        <authorList>
            <person name="Patra A.K."/>
            <person name="Ho P.T."/>
            <person name="Jun S."/>
            <person name="Lee S.J."/>
            <person name="Kim Y."/>
            <person name="Won Y.J."/>
        </authorList>
    </citation>
    <scope>NUCLEOTIDE SEQUENCE [LARGE SCALE GENOMIC DNA]</scope>
    <source>
        <strain evidence="1">Wonlab-2016</strain>
    </source>
</reference>
<feature type="non-terminal residue" evidence="1">
    <location>
        <position position="1"/>
    </location>
</feature>
<dbReference type="EMBL" id="JACVVK020000714">
    <property type="protein sequence ID" value="KAK7452813.1"/>
    <property type="molecule type" value="Genomic_DNA"/>
</dbReference>
<accession>A0ABD0J287</accession>
<evidence type="ECO:0000313" key="2">
    <source>
        <dbReference type="Proteomes" id="UP001519460"/>
    </source>
</evidence>
<gene>
    <name evidence="1" type="ORF">BaRGS_00039697</name>
</gene>
<keyword evidence="2" id="KW-1185">Reference proteome</keyword>
<sequence>ADSTATMGSVNNKQADMATDTISSDLILLGERCRLVAVSRARKLQQTKLKYAPITSLDVVWMFDLIVRSFIFIALADERPNHRRGGFSLLVMYSDMVVKVSTQVEMQQKGDQDFPAKVRSSRVDKVT</sequence>
<organism evidence="1 2">
    <name type="scientific">Batillaria attramentaria</name>
    <dbReference type="NCBI Taxonomy" id="370345"/>
    <lineage>
        <taxon>Eukaryota</taxon>
        <taxon>Metazoa</taxon>
        <taxon>Spiralia</taxon>
        <taxon>Lophotrochozoa</taxon>
        <taxon>Mollusca</taxon>
        <taxon>Gastropoda</taxon>
        <taxon>Caenogastropoda</taxon>
        <taxon>Sorbeoconcha</taxon>
        <taxon>Cerithioidea</taxon>
        <taxon>Batillariidae</taxon>
        <taxon>Batillaria</taxon>
    </lineage>
</organism>
<evidence type="ECO:0000313" key="1">
    <source>
        <dbReference type="EMBL" id="KAK7452813.1"/>
    </source>
</evidence>